<dbReference type="OrthoDB" id="515887at2759"/>
<proteinExistence type="predicted"/>
<keyword evidence="1" id="KW-0812">Transmembrane</keyword>
<gene>
    <name evidence="2" type="ORF">EG68_05633</name>
</gene>
<evidence type="ECO:0000313" key="2">
    <source>
        <dbReference type="EMBL" id="KAF7257740.1"/>
    </source>
</evidence>
<name>A0A8S9YX42_9TREM</name>
<reference evidence="2" key="1">
    <citation type="submission" date="2019-07" db="EMBL/GenBank/DDBJ databases">
        <title>Annotation for the trematode Paragonimus miyazaki's.</title>
        <authorList>
            <person name="Choi Y.-J."/>
        </authorList>
    </citation>
    <scope>NUCLEOTIDE SEQUENCE</scope>
    <source>
        <strain evidence="2">Japan</strain>
    </source>
</reference>
<accession>A0A8S9YX42</accession>
<dbReference type="EMBL" id="JTDE01002177">
    <property type="protein sequence ID" value="KAF7257740.1"/>
    <property type="molecule type" value="Genomic_DNA"/>
</dbReference>
<feature type="transmembrane region" description="Helical" evidence="1">
    <location>
        <begin position="23"/>
        <end position="42"/>
    </location>
</feature>
<comment type="caution">
    <text evidence="2">The sequence shown here is derived from an EMBL/GenBank/DDBJ whole genome shotgun (WGS) entry which is preliminary data.</text>
</comment>
<evidence type="ECO:0000313" key="3">
    <source>
        <dbReference type="Proteomes" id="UP000822476"/>
    </source>
</evidence>
<keyword evidence="1" id="KW-1133">Transmembrane helix</keyword>
<keyword evidence="3" id="KW-1185">Reference proteome</keyword>
<dbReference type="AlphaFoldDB" id="A0A8S9YX42"/>
<keyword evidence="1" id="KW-0472">Membrane</keyword>
<sequence length="100" mass="10468">MNLLDSVTCHLLGESQSHFLGRFRAFASLGYMISVSLVGWLVTHNFETGRFSSPTFASVGTNATNNDWSPAILCGTIAASAGAIFPCKLCHGLGSTSSPG</sequence>
<dbReference type="Proteomes" id="UP000822476">
    <property type="component" value="Unassembled WGS sequence"/>
</dbReference>
<organism evidence="2 3">
    <name type="scientific">Paragonimus skrjabini miyazakii</name>
    <dbReference type="NCBI Taxonomy" id="59628"/>
    <lineage>
        <taxon>Eukaryota</taxon>
        <taxon>Metazoa</taxon>
        <taxon>Spiralia</taxon>
        <taxon>Lophotrochozoa</taxon>
        <taxon>Platyhelminthes</taxon>
        <taxon>Trematoda</taxon>
        <taxon>Digenea</taxon>
        <taxon>Plagiorchiida</taxon>
        <taxon>Troglotremata</taxon>
        <taxon>Troglotrematidae</taxon>
        <taxon>Paragonimus</taxon>
    </lineage>
</organism>
<evidence type="ECO:0000256" key="1">
    <source>
        <dbReference type="SAM" id="Phobius"/>
    </source>
</evidence>
<protein>
    <submittedName>
        <fullName evidence="2">Uncharacterized protein</fullName>
    </submittedName>
</protein>